<dbReference type="OrthoDB" id="189335at2"/>
<dbReference type="PROSITE" id="PS50077">
    <property type="entry name" value="HEAT_REPEAT"/>
    <property type="match status" value="1"/>
</dbReference>
<dbReference type="Pfam" id="PF13646">
    <property type="entry name" value="HEAT_2"/>
    <property type="match status" value="2"/>
</dbReference>
<dbReference type="SUPFAM" id="SSF49785">
    <property type="entry name" value="Galactose-binding domain-like"/>
    <property type="match status" value="1"/>
</dbReference>
<dbReference type="RefSeq" id="WP_012376314.1">
    <property type="nucleotide sequence ID" value="NC_010571.1"/>
</dbReference>
<dbReference type="Gene3D" id="2.60.120.260">
    <property type="entry name" value="Galactose-binding domain-like"/>
    <property type="match status" value="1"/>
</dbReference>
<evidence type="ECO:0000313" key="3">
    <source>
        <dbReference type="Proteomes" id="UP000007013"/>
    </source>
</evidence>
<dbReference type="STRING" id="452637.Oter_3508"/>
<dbReference type="SUPFAM" id="SSF48431">
    <property type="entry name" value="Lipovitellin-phosvitin complex, superhelical domain"/>
    <property type="match status" value="1"/>
</dbReference>
<dbReference type="InterPro" id="IPR008979">
    <property type="entry name" value="Galactose-bd-like_sf"/>
</dbReference>
<dbReference type="SMART" id="SM00567">
    <property type="entry name" value="EZ_HEAT"/>
    <property type="match status" value="6"/>
</dbReference>
<sequence length="764" mass="79038">MFSSRSSFLALGLAFALAGCSTRTTTPAPLAALDYAGDQQALVALDQEIAAAGQDAAKLSALAARLVRTLGDAQATFAARQAAAQRLALFPASVLTSSEHAPVFTALLADAKNYHLARLALDLVPGDSIDALYLHAFETAPAPAQLGLVQSLGNRRTASAVPLLSRLLDASDSALANAAAKALGQIGTSDALTALQHAPNPAAPELIAARLAAIDRIGGEAAAREARAISTNLGVPAHLRAAALRTLLFAEPQTAPERFVNAISSGDAEVQPVVIEAIATHPSPALVDALTARLASWNPITQSAVITALARRGDAAAVAAISTATQSSDPIVRTAAIEALGQLPGSPDTAVLLARLATGDCVDEAKLARQSLARLNGPGVADAVLGGAREGEPALREVFLDQIAARNMTAAVPLLLGTRSDPNPKLRAAALGSLAELAPASEQPAILDWAVAATDSSEQSRALRALANVTLRNPDVAGRARPVIAAIEKAPAEIAARLVPVLPRIGGADSAKCAAQLALRDQPALATAAATTLSRWTDASGLPHLVTVAEKSPLEETRRGAVRGAVTYLNRSRSLSSDELSAFVARLLAVAKDDATRANLVYLLTRCRDDAALALAEKLKAEPAIAETANDAVLAIRANRAGAPVLTATANQDDVARLVDGKPNTRWAAQSKLGQSVQVDFHSTRPVRQVVLDGAGNQWGYPDQVEIIVTDDPQHPTPAVATAAGEPGKTTINLPAGTRGRYLIVRHSTDKPDGWWSMAELLID</sequence>
<organism evidence="2 3">
    <name type="scientific">Opitutus terrae (strain DSM 11246 / JCM 15787 / PB90-1)</name>
    <dbReference type="NCBI Taxonomy" id="452637"/>
    <lineage>
        <taxon>Bacteria</taxon>
        <taxon>Pseudomonadati</taxon>
        <taxon>Verrucomicrobiota</taxon>
        <taxon>Opitutia</taxon>
        <taxon>Opitutales</taxon>
        <taxon>Opitutaceae</taxon>
        <taxon>Opitutus</taxon>
    </lineage>
</organism>
<dbReference type="HOGENOM" id="CLU_365162_0_0_0"/>
<evidence type="ECO:0000313" key="2">
    <source>
        <dbReference type="EMBL" id="ACB76785.1"/>
    </source>
</evidence>
<name>B1ZVB8_OPITP</name>
<dbReference type="PROSITE" id="PS51257">
    <property type="entry name" value="PROKAR_LIPOPROTEIN"/>
    <property type="match status" value="1"/>
</dbReference>
<keyword evidence="3" id="KW-1185">Reference proteome</keyword>
<reference evidence="2 3" key="1">
    <citation type="journal article" date="2011" name="J. Bacteriol.">
        <title>Genome sequence of the verrucomicrobium Opitutus terrae PB90-1, an abundant inhabitant of rice paddy soil ecosystems.</title>
        <authorList>
            <person name="van Passel M.W."/>
            <person name="Kant R."/>
            <person name="Palva A."/>
            <person name="Copeland A."/>
            <person name="Lucas S."/>
            <person name="Lapidus A."/>
            <person name="Glavina del Rio T."/>
            <person name="Pitluck S."/>
            <person name="Goltsman E."/>
            <person name="Clum A."/>
            <person name="Sun H."/>
            <person name="Schmutz J."/>
            <person name="Larimer F.W."/>
            <person name="Land M.L."/>
            <person name="Hauser L."/>
            <person name="Kyrpides N."/>
            <person name="Mikhailova N."/>
            <person name="Richardson P.P."/>
            <person name="Janssen P.H."/>
            <person name="de Vos W.M."/>
            <person name="Smidt H."/>
        </authorList>
    </citation>
    <scope>NUCLEOTIDE SEQUENCE [LARGE SCALE GENOMIC DNA]</scope>
    <source>
        <strain evidence="3">DSM 11246 / JCM 15787 / PB90-1</strain>
    </source>
</reference>
<protein>
    <submittedName>
        <fullName evidence="2">Coagulation factor 5/8 type domain protein</fullName>
    </submittedName>
</protein>
<gene>
    <name evidence="2" type="ordered locus">Oter_3508</name>
</gene>
<dbReference type="Pfam" id="PF22633">
    <property type="entry name" value="F5_F8_type_C_2"/>
    <property type="match status" value="1"/>
</dbReference>
<dbReference type="Gene3D" id="1.25.10.10">
    <property type="entry name" value="Leucine-rich Repeat Variant"/>
    <property type="match status" value="2"/>
</dbReference>
<dbReference type="InterPro" id="IPR021133">
    <property type="entry name" value="HEAT_type_2"/>
</dbReference>
<dbReference type="InterPro" id="IPR011030">
    <property type="entry name" value="Lipovitellin_superhlx_dom"/>
</dbReference>
<dbReference type="InterPro" id="IPR004155">
    <property type="entry name" value="PBS_lyase_HEAT"/>
</dbReference>
<dbReference type="InterPro" id="IPR016024">
    <property type="entry name" value="ARM-type_fold"/>
</dbReference>
<accession>B1ZVB8</accession>
<proteinExistence type="predicted"/>
<dbReference type="Proteomes" id="UP000007013">
    <property type="component" value="Chromosome"/>
</dbReference>
<dbReference type="AlphaFoldDB" id="B1ZVB8"/>
<dbReference type="EMBL" id="CP001032">
    <property type="protein sequence ID" value="ACB76785.1"/>
    <property type="molecule type" value="Genomic_DNA"/>
</dbReference>
<feature type="chain" id="PRO_5002772145" evidence="1">
    <location>
        <begin position="19"/>
        <end position="764"/>
    </location>
</feature>
<dbReference type="SUPFAM" id="SSF48371">
    <property type="entry name" value="ARM repeat"/>
    <property type="match status" value="1"/>
</dbReference>
<feature type="signal peptide" evidence="1">
    <location>
        <begin position="1"/>
        <end position="18"/>
    </location>
</feature>
<dbReference type="KEGG" id="ote:Oter_3508"/>
<keyword evidence="1" id="KW-0732">Signal</keyword>
<dbReference type="eggNOG" id="COG1413">
    <property type="taxonomic scope" value="Bacteria"/>
</dbReference>
<dbReference type="CAZy" id="CBM32">
    <property type="family name" value="Carbohydrate-Binding Module Family 32"/>
</dbReference>
<dbReference type="InterPro" id="IPR011989">
    <property type="entry name" value="ARM-like"/>
</dbReference>
<evidence type="ECO:0000256" key="1">
    <source>
        <dbReference type="SAM" id="SignalP"/>
    </source>
</evidence>